<evidence type="ECO:0000256" key="1">
    <source>
        <dbReference type="ARBA" id="ARBA00004141"/>
    </source>
</evidence>
<dbReference type="PANTHER" id="PTHR37422">
    <property type="entry name" value="TEICHURONIC ACID BIOSYNTHESIS PROTEIN TUAE"/>
    <property type="match status" value="1"/>
</dbReference>
<keyword evidence="7" id="KW-0436">Ligase</keyword>
<dbReference type="Proteomes" id="UP000585681">
    <property type="component" value="Unassembled WGS sequence"/>
</dbReference>
<feature type="transmembrane region" description="Helical" evidence="5">
    <location>
        <begin position="382"/>
        <end position="399"/>
    </location>
</feature>
<feature type="transmembrane region" description="Helical" evidence="5">
    <location>
        <begin position="59"/>
        <end position="77"/>
    </location>
</feature>
<organism evidence="7 8">
    <name type="scientific">Actibacterium naphthalenivorans</name>
    <dbReference type="NCBI Taxonomy" id="1614693"/>
    <lineage>
        <taxon>Bacteria</taxon>
        <taxon>Pseudomonadati</taxon>
        <taxon>Pseudomonadota</taxon>
        <taxon>Alphaproteobacteria</taxon>
        <taxon>Rhodobacterales</taxon>
        <taxon>Roseobacteraceae</taxon>
        <taxon>Actibacterium</taxon>
    </lineage>
</organism>
<dbReference type="EMBL" id="JACIEQ010000005">
    <property type="protein sequence ID" value="MBB4023447.1"/>
    <property type="molecule type" value="Genomic_DNA"/>
</dbReference>
<name>A0A840CNB2_9RHOB</name>
<evidence type="ECO:0000256" key="5">
    <source>
        <dbReference type="SAM" id="Phobius"/>
    </source>
</evidence>
<feature type="transmembrane region" description="Helical" evidence="5">
    <location>
        <begin position="163"/>
        <end position="180"/>
    </location>
</feature>
<feature type="transmembrane region" description="Helical" evidence="5">
    <location>
        <begin position="83"/>
        <end position="103"/>
    </location>
</feature>
<feature type="transmembrane region" description="Helical" evidence="5">
    <location>
        <begin position="115"/>
        <end position="135"/>
    </location>
</feature>
<dbReference type="PANTHER" id="PTHR37422:SF13">
    <property type="entry name" value="LIPOPOLYSACCHARIDE BIOSYNTHESIS PROTEIN PA4999-RELATED"/>
    <property type="match status" value="1"/>
</dbReference>
<comment type="caution">
    <text evidence="7">The sequence shown here is derived from an EMBL/GenBank/DDBJ whole genome shotgun (WGS) entry which is preliminary data.</text>
</comment>
<feature type="transmembrane region" description="Helical" evidence="5">
    <location>
        <begin position="328"/>
        <end position="347"/>
    </location>
</feature>
<comment type="subcellular location">
    <subcellularLocation>
        <location evidence="1">Membrane</location>
        <topology evidence="1">Multi-pass membrane protein</topology>
    </subcellularLocation>
</comment>
<keyword evidence="8" id="KW-1185">Reference proteome</keyword>
<keyword evidence="2 5" id="KW-0812">Transmembrane</keyword>
<proteinExistence type="predicted"/>
<evidence type="ECO:0000256" key="4">
    <source>
        <dbReference type="ARBA" id="ARBA00023136"/>
    </source>
</evidence>
<evidence type="ECO:0000313" key="7">
    <source>
        <dbReference type="EMBL" id="MBB4023447.1"/>
    </source>
</evidence>
<dbReference type="AlphaFoldDB" id="A0A840CNB2"/>
<evidence type="ECO:0000256" key="2">
    <source>
        <dbReference type="ARBA" id="ARBA00022692"/>
    </source>
</evidence>
<feature type="transmembrane region" description="Helical" evidence="5">
    <location>
        <begin position="12"/>
        <end position="29"/>
    </location>
</feature>
<evidence type="ECO:0000259" key="6">
    <source>
        <dbReference type="Pfam" id="PF04932"/>
    </source>
</evidence>
<feature type="transmembrane region" description="Helical" evidence="5">
    <location>
        <begin position="234"/>
        <end position="256"/>
    </location>
</feature>
<reference evidence="7" key="1">
    <citation type="submission" date="2020-08" db="EMBL/GenBank/DDBJ databases">
        <title>Genomic Encyclopedia of Type Strains, Phase IV (KMG-IV): sequencing the most valuable type-strain genomes for metagenomic binning, comparative biology and taxonomic classification.</title>
        <authorList>
            <person name="Goeker M."/>
        </authorList>
    </citation>
    <scope>NUCLEOTIDE SEQUENCE [LARGE SCALE GENOMIC DNA]</scope>
    <source>
        <strain evidence="7">DSM 105040</strain>
    </source>
</reference>
<protein>
    <submittedName>
        <fullName evidence="7">O-antigen ligase</fullName>
    </submittedName>
</protein>
<keyword evidence="4 5" id="KW-0472">Membrane</keyword>
<dbReference type="InterPro" id="IPR051533">
    <property type="entry name" value="WaaL-like"/>
</dbReference>
<evidence type="ECO:0000256" key="3">
    <source>
        <dbReference type="ARBA" id="ARBA00022989"/>
    </source>
</evidence>
<keyword evidence="3 5" id="KW-1133">Transmembrane helix</keyword>
<feature type="transmembrane region" description="Helical" evidence="5">
    <location>
        <begin position="35"/>
        <end position="52"/>
    </location>
</feature>
<feature type="transmembrane region" description="Helical" evidence="5">
    <location>
        <begin position="187"/>
        <end position="203"/>
    </location>
</feature>
<dbReference type="Pfam" id="PF04932">
    <property type="entry name" value="Wzy_C"/>
    <property type="match status" value="1"/>
</dbReference>
<accession>A0A840CNB2</accession>
<dbReference type="InterPro" id="IPR007016">
    <property type="entry name" value="O-antigen_ligase-rel_domated"/>
</dbReference>
<dbReference type="GO" id="GO:0016020">
    <property type="term" value="C:membrane"/>
    <property type="evidence" value="ECO:0007669"/>
    <property type="project" value="UniProtKB-SubCell"/>
</dbReference>
<gene>
    <name evidence="7" type="ORF">GGR17_003276</name>
</gene>
<feature type="transmembrane region" description="Helical" evidence="5">
    <location>
        <begin position="209"/>
        <end position="227"/>
    </location>
</feature>
<feature type="domain" description="O-antigen ligase-related" evidence="6">
    <location>
        <begin position="193"/>
        <end position="336"/>
    </location>
</feature>
<dbReference type="GO" id="GO:0016874">
    <property type="term" value="F:ligase activity"/>
    <property type="evidence" value="ECO:0007669"/>
    <property type="project" value="UniProtKB-KW"/>
</dbReference>
<feature type="transmembrane region" description="Helical" evidence="5">
    <location>
        <begin position="359"/>
        <end position="376"/>
    </location>
</feature>
<sequence>MNLIQARLQLTSYSFLLVFFISLFVVIIEPAPSDLAFVVSFLALLLSGRIFVSRYLKFFFYLVAAYLFANLVSSFAWKSATFGGRYVAITIYMLLIPLLMAHFTDALGEDAVEKFYKFFFIAAGVSGFIGMLAVFRVAPGPITLYFKADDGLRLSPLFKDPNVYGPFMGSAGLLMLGNALRPDVGRQALRLISSFFLLGMMFLTFSRGAWLGTGVSIFVMSTLILLFARRRKTLVTFIALSTVGSAAAISAGVYMLEKLNLVDFLFKRFQLQSYDSHRFQNWANALQVVERKPLGVGPGHYVGRTHFPDSDFGLATHNIYLKVAVENGWFGFATFFGAICVLIYLLFRSIKAQDDRQPIRIAVLAAIVGQFASSVVVDSLHWRHLFVLFGFACCEIIVFQKQKHIKRLSLSYPPMPAFQRSNNLSTS</sequence>
<evidence type="ECO:0000313" key="8">
    <source>
        <dbReference type="Proteomes" id="UP000585681"/>
    </source>
</evidence>
<dbReference type="RefSeq" id="WP_054539622.1">
    <property type="nucleotide sequence ID" value="NZ_JACIEQ010000005.1"/>
</dbReference>